<dbReference type="InterPro" id="IPR020867">
    <property type="entry name" value="THF_DH/CycHdrlase_CS"/>
</dbReference>
<dbReference type="GO" id="GO:0004477">
    <property type="term" value="F:methenyltetrahydrofolate cyclohydrolase activity"/>
    <property type="evidence" value="ECO:0007669"/>
    <property type="project" value="UniProtKB-UniRule"/>
</dbReference>
<dbReference type="Pfam" id="PF00763">
    <property type="entry name" value="THF_DHG_CYH"/>
    <property type="match status" value="1"/>
</dbReference>
<dbReference type="InterPro" id="IPR046346">
    <property type="entry name" value="Aminoacid_DH-like_N_sf"/>
</dbReference>
<sequence>MTAQIIDGKKIAQNIREKIKTEVAKLAVKPGLAVILVGADPASQVYVNSKEKACQEIGFYSEVHRLPETTGEAELLALIQKLNVDPKIHGVLVQLPLPQQINEDKIILAVEPAKDVDCFHPVNTGVLFSGMSSVVLPCTPAGCIELIKSTGISLSGKKAVVIGRSNIVGKPAAMLLLQNNCTVTLCHSRTADLAAEVRQADIVVAAVGKPGIITGDMIKPGAVVIDVGTNRVNGKLTGDVDFVSVSAAAGFITPVPGGVGPMTIAMLMQNTLNAYLAQNRSSPSV</sequence>
<feature type="binding site" evidence="12">
    <location>
        <position position="229"/>
    </location>
    <ligand>
        <name>NADP(+)</name>
        <dbReference type="ChEBI" id="CHEBI:58349"/>
    </ligand>
</feature>
<keyword evidence="9 12" id="KW-0368">Histidine biosynthesis</keyword>
<organism evidence="15 16">
    <name type="scientific">Termititenax aidoneus</name>
    <dbReference type="NCBI Taxonomy" id="2218524"/>
    <lineage>
        <taxon>Bacteria</taxon>
        <taxon>Bacillati</taxon>
        <taxon>Candidatus Margulisiibacteriota</taxon>
        <taxon>Candidatus Termititenacia</taxon>
        <taxon>Candidatus Termititenacales</taxon>
        <taxon>Candidatus Termititenacaceae</taxon>
        <taxon>Candidatus Termititenax</taxon>
    </lineage>
</organism>
<dbReference type="EMBL" id="BGZN01000011">
    <property type="protein sequence ID" value="GBR73462.1"/>
    <property type="molecule type" value="Genomic_DNA"/>
</dbReference>
<dbReference type="NCBIfam" id="NF010783">
    <property type="entry name" value="PRK14186.1"/>
    <property type="match status" value="1"/>
</dbReference>
<keyword evidence="16" id="KW-1185">Reference proteome</keyword>
<evidence type="ECO:0000256" key="9">
    <source>
        <dbReference type="ARBA" id="ARBA00023102"/>
    </source>
</evidence>
<dbReference type="InterPro" id="IPR020631">
    <property type="entry name" value="THF_DH/CycHdrlase_NAD-bd_dom"/>
</dbReference>
<evidence type="ECO:0000256" key="1">
    <source>
        <dbReference type="ARBA" id="ARBA00004777"/>
    </source>
</evidence>
<evidence type="ECO:0000313" key="16">
    <source>
        <dbReference type="Proteomes" id="UP000269352"/>
    </source>
</evidence>
<proteinExistence type="inferred from homology"/>
<evidence type="ECO:0000256" key="12">
    <source>
        <dbReference type="HAMAP-Rule" id="MF_01576"/>
    </source>
</evidence>
<evidence type="ECO:0000256" key="7">
    <source>
        <dbReference type="ARBA" id="ARBA00022857"/>
    </source>
</evidence>
<dbReference type="EC" id="1.5.1.5" evidence="12"/>
<dbReference type="InterPro" id="IPR000672">
    <property type="entry name" value="THF_DH/CycHdrlase"/>
</dbReference>
<dbReference type="CDD" id="cd01080">
    <property type="entry name" value="NAD_bind_m-THF_DH_Cyclohyd"/>
    <property type="match status" value="1"/>
</dbReference>
<accession>A0A388TB14</accession>
<dbReference type="GO" id="GO:0005829">
    <property type="term" value="C:cytosol"/>
    <property type="evidence" value="ECO:0007669"/>
    <property type="project" value="TreeGrafter"/>
</dbReference>
<dbReference type="PANTHER" id="PTHR48099:SF5">
    <property type="entry name" value="C-1-TETRAHYDROFOLATE SYNTHASE, CYTOPLASMIC"/>
    <property type="match status" value="1"/>
</dbReference>
<dbReference type="Gene3D" id="3.40.50.10860">
    <property type="entry name" value="Leucine Dehydrogenase, chain A, domain 1"/>
    <property type="match status" value="1"/>
</dbReference>
<reference evidence="15 16" key="1">
    <citation type="journal article" date="2019" name="ISME J.">
        <title>Genome analyses of uncultured TG2/ZB3 bacteria in 'Margulisbacteria' specifically attached to ectosymbiotic spirochetes of protists in the termite gut.</title>
        <authorList>
            <person name="Utami Y.D."/>
            <person name="Kuwahara H."/>
            <person name="Igai K."/>
            <person name="Murakami T."/>
            <person name="Sugaya K."/>
            <person name="Morikawa T."/>
            <person name="Nagura Y."/>
            <person name="Yuki M."/>
            <person name="Deevong P."/>
            <person name="Inoue T."/>
            <person name="Kihara K."/>
            <person name="Lo N."/>
            <person name="Yamada A."/>
            <person name="Ohkuma M."/>
            <person name="Hongoh Y."/>
        </authorList>
    </citation>
    <scope>NUCLEOTIDE SEQUENCE [LARGE SCALE GENOMIC DNA]</scope>
    <source>
        <strain evidence="15">NkOx7-01</strain>
    </source>
</reference>
<dbReference type="EC" id="3.5.4.9" evidence="12"/>
<keyword evidence="11 12" id="KW-0511">Multifunctional enzyme</keyword>
<evidence type="ECO:0000256" key="4">
    <source>
        <dbReference type="ARBA" id="ARBA00022605"/>
    </source>
</evidence>
<keyword evidence="6 12" id="KW-0378">Hydrolase</keyword>
<protein>
    <recommendedName>
        <fullName evidence="12">Bifunctional protein FolD</fullName>
    </recommendedName>
    <domain>
        <recommendedName>
            <fullName evidence="12">Methylenetetrahydrofolate dehydrogenase</fullName>
            <ecNumber evidence="12">1.5.1.5</ecNumber>
        </recommendedName>
    </domain>
    <domain>
        <recommendedName>
            <fullName evidence="12">Methenyltetrahydrofolate cyclohydrolase</fullName>
            <ecNumber evidence="12">3.5.4.9</ecNumber>
        </recommendedName>
    </domain>
</protein>
<gene>
    <name evidence="12 15" type="primary">folD</name>
    <name evidence="15" type="ORF">NO1_0841</name>
</gene>
<comment type="subunit">
    <text evidence="2 12">Homodimer.</text>
</comment>
<evidence type="ECO:0000256" key="5">
    <source>
        <dbReference type="ARBA" id="ARBA00022755"/>
    </source>
</evidence>
<dbReference type="PRINTS" id="PR00085">
    <property type="entry name" value="THFDHDRGNASE"/>
</dbReference>
<feature type="domain" description="Tetrahydrofolate dehydrogenase/cyclohydrolase catalytic" evidence="13">
    <location>
        <begin position="6"/>
        <end position="117"/>
    </location>
</feature>
<evidence type="ECO:0000256" key="6">
    <source>
        <dbReference type="ARBA" id="ARBA00022801"/>
    </source>
</evidence>
<evidence type="ECO:0000313" key="15">
    <source>
        <dbReference type="EMBL" id="GBR73462.1"/>
    </source>
</evidence>
<dbReference type="GO" id="GO:0006164">
    <property type="term" value="P:purine nucleotide biosynthetic process"/>
    <property type="evidence" value="ECO:0007669"/>
    <property type="project" value="UniProtKB-KW"/>
</dbReference>
<dbReference type="PROSITE" id="PS00766">
    <property type="entry name" value="THF_DHG_CYH_1"/>
    <property type="match status" value="1"/>
</dbReference>
<comment type="catalytic activity">
    <reaction evidence="12">
        <text>(6R)-5,10-methylene-5,6,7,8-tetrahydrofolate + NADP(+) = (6R)-5,10-methenyltetrahydrofolate + NADPH</text>
        <dbReference type="Rhea" id="RHEA:22812"/>
        <dbReference type="ChEBI" id="CHEBI:15636"/>
        <dbReference type="ChEBI" id="CHEBI:57455"/>
        <dbReference type="ChEBI" id="CHEBI:57783"/>
        <dbReference type="ChEBI" id="CHEBI:58349"/>
        <dbReference type="EC" id="1.5.1.5"/>
    </reaction>
</comment>
<evidence type="ECO:0000256" key="8">
    <source>
        <dbReference type="ARBA" id="ARBA00023002"/>
    </source>
</evidence>
<comment type="pathway">
    <text evidence="1 12">One-carbon metabolism; tetrahydrofolate interconversion.</text>
</comment>
<keyword evidence="7 12" id="KW-0521">NADP</keyword>
<dbReference type="FunFam" id="3.40.50.10860:FF:000005">
    <property type="entry name" value="C-1-tetrahydrofolate synthase, cytoplasmic, putative"/>
    <property type="match status" value="1"/>
</dbReference>
<feature type="binding site" evidence="12">
    <location>
        <begin position="163"/>
        <end position="165"/>
    </location>
    <ligand>
        <name>NADP(+)</name>
        <dbReference type="ChEBI" id="CHEBI:58349"/>
    </ligand>
</feature>
<dbReference type="InterPro" id="IPR036291">
    <property type="entry name" value="NAD(P)-bd_dom_sf"/>
</dbReference>
<dbReference type="GO" id="GO:0035999">
    <property type="term" value="P:tetrahydrofolate interconversion"/>
    <property type="evidence" value="ECO:0007669"/>
    <property type="project" value="UniProtKB-UniRule"/>
</dbReference>
<dbReference type="SUPFAM" id="SSF53223">
    <property type="entry name" value="Aminoacid dehydrogenase-like, N-terminal domain"/>
    <property type="match status" value="1"/>
</dbReference>
<dbReference type="NCBIfam" id="NF008058">
    <property type="entry name" value="PRK10792.1"/>
    <property type="match status" value="1"/>
</dbReference>
<dbReference type="Gene3D" id="3.40.50.720">
    <property type="entry name" value="NAD(P)-binding Rossmann-like Domain"/>
    <property type="match status" value="1"/>
</dbReference>
<dbReference type="InterPro" id="IPR020630">
    <property type="entry name" value="THF_DH/CycHdrlase_cat_dom"/>
</dbReference>
<comment type="catalytic activity">
    <reaction evidence="12">
        <text>(6R)-5,10-methenyltetrahydrofolate + H2O = (6R)-10-formyltetrahydrofolate + H(+)</text>
        <dbReference type="Rhea" id="RHEA:23700"/>
        <dbReference type="ChEBI" id="CHEBI:15377"/>
        <dbReference type="ChEBI" id="CHEBI:15378"/>
        <dbReference type="ChEBI" id="CHEBI:57455"/>
        <dbReference type="ChEBI" id="CHEBI:195366"/>
        <dbReference type="EC" id="3.5.4.9"/>
    </reaction>
</comment>
<dbReference type="GO" id="GO:0000105">
    <property type="term" value="P:L-histidine biosynthetic process"/>
    <property type="evidence" value="ECO:0007669"/>
    <property type="project" value="UniProtKB-KW"/>
</dbReference>
<dbReference type="FunFam" id="3.40.50.720:FF:000094">
    <property type="entry name" value="Bifunctional protein FolD"/>
    <property type="match status" value="1"/>
</dbReference>
<evidence type="ECO:0000256" key="11">
    <source>
        <dbReference type="ARBA" id="ARBA00023268"/>
    </source>
</evidence>
<dbReference type="PANTHER" id="PTHR48099">
    <property type="entry name" value="C-1-TETRAHYDROFOLATE SYNTHASE, CYTOPLASMIC-RELATED"/>
    <property type="match status" value="1"/>
</dbReference>
<dbReference type="PROSITE" id="PS00767">
    <property type="entry name" value="THF_DHG_CYH_2"/>
    <property type="match status" value="1"/>
</dbReference>
<dbReference type="HAMAP" id="MF_01576">
    <property type="entry name" value="THF_DHG_CYH"/>
    <property type="match status" value="1"/>
</dbReference>
<comment type="function">
    <text evidence="12">Catalyzes the oxidation of 5,10-methylenetetrahydrofolate to 5,10-methenyltetrahydrofolate and then the hydrolysis of 5,10-methenyltetrahydrofolate to 10-formyltetrahydrofolate.</text>
</comment>
<evidence type="ECO:0000256" key="10">
    <source>
        <dbReference type="ARBA" id="ARBA00023167"/>
    </source>
</evidence>
<keyword evidence="4 12" id="KW-0028">Amino-acid biosynthesis</keyword>
<evidence type="ECO:0000259" key="13">
    <source>
        <dbReference type="Pfam" id="PF00763"/>
    </source>
</evidence>
<name>A0A388TB14_TERA1</name>
<comment type="caution">
    <text evidence="12">Lacks conserved residue(s) required for the propagation of feature annotation.</text>
</comment>
<keyword evidence="3 12" id="KW-0554">One-carbon metabolism</keyword>
<keyword evidence="5 12" id="KW-0658">Purine biosynthesis</keyword>
<feature type="domain" description="Tetrahydrofolate dehydrogenase/cyclohydrolase NAD(P)-binding" evidence="14">
    <location>
        <begin position="137"/>
        <end position="277"/>
    </location>
</feature>
<evidence type="ECO:0000256" key="2">
    <source>
        <dbReference type="ARBA" id="ARBA00011738"/>
    </source>
</evidence>
<keyword evidence="8 12" id="KW-0560">Oxidoreductase</keyword>
<evidence type="ECO:0000256" key="3">
    <source>
        <dbReference type="ARBA" id="ARBA00022563"/>
    </source>
</evidence>
<dbReference type="AlphaFoldDB" id="A0A388TB14"/>
<evidence type="ECO:0000259" key="14">
    <source>
        <dbReference type="Pfam" id="PF02882"/>
    </source>
</evidence>
<dbReference type="Proteomes" id="UP000269352">
    <property type="component" value="Unassembled WGS sequence"/>
</dbReference>
<comment type="caution">
    <text evidence="15">The sequence shown here is derived from an EMBL/GenBank/DDBJ whole genome shotgun (WGS) entry which is preliminary data.</text>
</comment>
<keyword evidence="10 12" id="KW-0486">Methionine biosynthesis</keyword>
<dbReference type="GO" id="GO:0009086">
    <property type="term" value="P:methionine biosynthetic process"/>
    <property type="evidence" value="ECO:0007669"/>
    <property type="project" value="UniProtKB-KW"/>
</dbReference>
<dbReference type="GO" id="GO:0004488">
    <property type="term" value="F:methylenetetrahydrofolate dehydrogenase (NADP+) activity"/>
    <property type="evidence" value="ECO:0007669"/>
    <property type="project" value="UniProtKB-UniRule"/>
</dbReference>
<comment type="similarity">
    <text evidence="12">Belongs to the tetrahydrofolate dehydrogenase/cyclohydrolase family.</text>
</comment>
<dbReference type="Pfam" id="PF02882">
    <property type="entry name" value="THF_DHG_CYH_C"/>
    <property type="match status" value="1"/>
</dbReference>
<dbReference type="SUPFAM" id="SSF51735">
    <property type="entry name" value="NAD(P)-binding Rossmann-fold domains"/>
    <property type="match status" value="1"/>
</dbReference>
<dbReference type="UniPathway" id="UPA00193"/>